<dbReference type="Proteomes" id="UP000824540">
    <property type="component" value="Unassembled WGS sequence"/>
</dbReference>
<evidence type="ECO:0000313" key="6">
    <source>
        <dbReference type="EMBL" id="KAG9354363.1"/>
    </source>
</evidence>
<protein>
    <recommendedName>
        <fullName evidence="5">XRCC4 N-terminal domain-containing protein</fullName>
    </recommendedName>
</protein>
<comment type="caution">
    <text evidence="6">The sequence shown here is derived from an EMBL/GenBank/DDBJ whole genome shotgun (WGS) entry which is preliminary data.</text>
</comment>
<feature type="domain" description="XRCC4 N-terminal" evidence="5">
    <location>
        <begin position="44"/>
        <end position="143"/>
    </location>
</feature>
<gene>
    <name evidence="6" type="ORF">JZ751_001070</name>
</gene>
<dbReference type="Pfam" id="PF06632">
    <property type="entry name" value="XRCC4"/>
    <property type="match status" value="1"/>
</dbReference>
<name>A0A8T2PSM5_9TELE</name>
<dbReference type="GO" id="GO:0033152">
    <property type="term" value="P:immunoglobulin V(D)J recombination"/>
    <property type="evidence" value="ECO:0007669"/>
    <property type="project" value="TreeGrafter"/>
</dbReference>
<evidence type="ECO:0000313" key="7">
    <source>
        <dbReference type="Proteomes" id="UP000824540"/>
    </source>
</evidence>
<organism evidence="6 7">
    <name type="scientific">Albula glossodonta</name>
    <name type="common">roundjaw bonefish</name>
    <dbReference type="NCBI Taxonomy" id="121402"/>
    <lineage>
        <taxon>Eukaryota</taxon>
        <taxon>Metazoa</taxon>
        <taxon>Chordata</taxon>
        <taxon>Craniata</taxon>
        <taxon>Vertebrata</taxon>
        <taxon>Euteleostomi</taxon>
        <taxon>Actinopterygii</taxon>
        <taxon>Neopterygii</taxon>
        <taxon>Teleostei</taxon>
        <taxon>Albuliformes</taxon>
        <taxon>Albulidae</taxon>
        <taxon>Albula</taxon>
    </lineage>
</organism>
<evidence type="ECO:0000256" key="4">
    <source>
        <dbReference type="ARBA" id="ARBA00023242"/>
    </source>
</evidence>
<reference evidence="6" key="1">
    <citation type="thesis" date="2021" institute="BYU ScholarsArchive" country="Provo, UT, USA">
        <title>Applications of and Algorithms for Genome Assembly and Genomic Analyses with an Emphasis on Marine Teleosts.</title>
        <authorList>
            <person name="Pickett B.D."/>
        </authorList>
    </citation>
    <scope>NUCLEOTIDE SEQUENCE</scope>
    <source>
        <strain evidence="6">HI-2016</strain>
    </source>
</reference>
<evidence type="ECO:0000256" key="2">
    <source>
        <dbReference type="ARBA" id="ARBA00022763"/>
    </source>
</evidence>
<dbReference type="GO" id="GO:0032807">
    <property type="term" value="C:DNA ligase IV complex"/>
    <property type="evidence" value="ECO:0007669"/>
    <property type="project" value="TreeGrafter"/>
</dbReference>
<dbReference type="CDD" id="cd22283">
    <property type="entry name" value="HD_XRCC4_N"/>
    <property type="match status" value="1"/>
</dbReference>
<accession>A0A8T2PSM5</accession>
<keyword evidence="7" id="KW-1185">Reference proteome</keyword>
<dbReference type="EMBL" id="JAFBMS010000002">
    <property type="protein sequence ID" value="KAG9354363.1"/>
    <property type="molecule type" value="Genomic_DNA"/>
</dbReference>
<keyword evidence="3" id="KW-0234">DNA repair</keyword>
<keyword evidence="4" id="KW-0539">Nucleus</keyword>
<dbReference type="GO" id="GO:0005958">
    <property type="term" value="C:DNA-dependent protein kinase-DNA ligase 4 complex"/>
    <property type="evidence" value="ECO:0007669"/>
    <property type="project" value="TreeGrafter"/>
</dbReference>
<sequence>MNDIGQLRYACLFPQVSHLIRQGQGMSVSVTQITVSYESESDGTFFLKVDWVEDLGAGFTVALCDGESAWMGEVSEEEVTREAEDLEMRRERYVEELQLALAGGAGRPNGAYAFQLSSESARRGRARRLTYEKVQKDILVSFGFPQCTAVGVGSGEMKGGSLWPCVSSEEGV</sequence>
<dbReference type="OrthoDB" id="8064436at2759"/>
<dbReference type="PANTHER" id="PTHR28559">
    <property type="entry name" value="DNA REPAIR PROTEIN XRCC4"/>
    <property type="match status" value="1"/>
</dbReference>
<dbReference type="InterPro" id="IPR010585">
    <property type="entry name" value="DNA_repair_prot_XRCC4"/>
</dbReference>
<dbReference type="AlphaFoldDB" id="A0A8T2PSM5"/>
<dbReference type="GO" id="GO:0006303">
    <property type="term" value="P:double-strand break repair via nonhomologous end joining"/>
    <property type="evidence" value="ECO:0007669"/>
    <property type="project" value="TreeGrafter"/>
</dbReference>
<dbReference type="InterPro" id="IPR038051">
    <property type="entry name" value="XRCC4-like_N_sf"/>
</dbReference>
<dbReference type="PANTHER" id="PTHR28559:SF1">
    <property type="entry name" value="DNA REPAIR PROTEIN XRCC4"/>
    <property type="match status" value="1"/>
</dbReference>
<dbReference type="InterPro" id="IPR053961">
    <property type="entry name" value="XRCC4_N"/>
</dbReference>
<comment type="subcellular location">
    <subcellularLocation>
        <location evidence="1">Nucleus</location>
    </subcellularLocation>
</comment>
<evidence type="ECO:0000256" key="3">
    <source>
        <dbReference type="ARBA" id="ARBA00023204"/>
    </source>
</evidence>
<dbReference type="GO" id="GO:0003677">
    <property type="term" value="F:DNA binding"/>
    <property type="evidence" value="ECO:0007669"/>
    <property type="project" value="InterPro"/>
</dbReference>
<evidence type="ECO:0000256" key="1">
    <source>
        <dbReference type="ARBA" id="ARBA00004123"/>
    </source>
</evidence>
<evidence type="ECO:0000259" key="5">
    <source>
        <dbReference type="Pfam" id="PF06632"/>
    </source>
</evidence>
<dbReference type="GO" id="GO:0010165">
    <property type="term" value="P:response to X-ray"/>
    <property type="evidence" value="ECO:0007669"/>
    <property type="project" value="TreeGrafter"/>
</dbReference>
<dbReference type="SUPFAM" id="SSF50809">
    <property type="entry name" value="XRCC4, N-terminal domain"/>
    <property type="match status" value="1"/>
</dbReference>
<dbReference type="Gene3D" id="2.170.210.10">
    <property type="entry name" value="DNA double-strand break repair and VJ recombination XRCC4, N-terminal"/>
    <property type="match status" value="1"/>
</dbReference>
<proteinExistence type="predicted"/>
<dbReference type="InterPro" id="IPR009089">
    <property type="entry name" value="XRCC4_N_sf"/>
</dbReference>
<keyword evidence="2" id="KW-0227">DNA damage</keyword>